<keyword evidence="3" id="KW-0862">Zinc</keyword>
<dbReference type="GO" id="GO:0008270">
    <property type="term" value="F:zinc ion binding"/>
    <property type="evidence" value="ECO:0007669"/>
    <property type="project" value="InterPro"/>
</dbReference>
<dbReference type="STRING" id="49012.A0A0F7RRJ5"/>
<feature type="domain" description="Alcohol dehydrogenase-like N-terminal" evidence="5">
    <location>
        <begin position="48"/>
        <end position="171"/>
    </location>
</feature>
<proteinExistence type="predicted"/>
<dbReference type="PROSITE" id="PS00059">
    <property type="entry name" value="ADH_ZINC"/>
    <property type="match status" value="1"/>
</dbReference>
<evidence type="ECO:0000313" key="8">
    <source>
        <dbReference type="Proteomes" id="UP000242770"/>
    </source>
</evidence>
<reference evidence="8" key="3">
    <citation type="submission" date="2014-06" db="EMBL/GenBank/DDBJ databases">
        <authorList>
            <person name="Berkman P.J."/>
        </authorList>
    </citation>
    <scope>NUCLEOTIDE SEQUENCE [LARGE SCALE GENOMIC DNA]</scope>
</reference>
<comment type="cofactor">
    <cofactor evidence="1">
        <name>Zn(2+)</name>
        <dbReference type="ChEBI" id="CHEBI:29105"/>
    </cofactor>
</comment>
<keyword evidence="8" id="KW-1185">Reference proteome</keyword>
<keyword evidence="2" id="KW-0479">Metal-binding</keyword>
<keyword evidence="4" id="KW-0560">Oxidoreductase</keyword>
<dbReference type="GO" id="GO:0016491">
    <property type="term" value="F:oxidoreductase activity"/>
    <property type="evidence" value="ECO:0007669"/>
    <property type="project" value="UniProtKB-KW"/>
</dbReference>
<dbReference type="CDD" id="cd08283">
    <property type="entry name" value="FDH_like_1"/>
    <property type="match status" value="1"/>
</dbReference>
<dbReference type="Gene3D" id="3.90.180.10">
    <property type="entry name" value="Medium-chain alcohol dehydrogenases, catalytic domain"/>
    <property type="match status" value="1"/>
</dbReference>
<dbReference type="EMBL" id="CCFA01000173">
    <property type="protein sequence ID" value="CDR98586.1"/>
    <property type="molecule type" value="Genomic_DNA"/>
</dbReference>
<evidence type="ECO:0000256" key="1">
    <source>
        <dbReference type="ARBA" id="ARBA00001947"/>
    </source>
</evidence>
<organism evidence="6 8">
    <name type="scientific">Sporisorium scitamineum</name>
    <dbReference type="NCBI Taxonomy" id="49012"/>
    <lineage>
        <taxon>Eukaryota</taxon>
        <taxon>Fungi</taxon>
        <taxon>Dikarya</taxon>
        <taxon>Basidiomycota</taxon>
        <taxon>Ustilaginomycotina</taxon>
        <taxon>Ustilaginomycetes</taxon>
        <taxon>Ustilaginales</taxon>
        <taxon>Ustilaginaceae</taxon>
        <taxon>Sporisorium</taxon>
    </lineage>
</organism>
<dbReference type="PANTHER" id="PTHR42813">
    <property type="entry name" value="ZINC-TYPE ALCOHOL DEHYDROGENASE-LIKE"/>
    <property type="match status" value="1"/>
</dbReference>
<evidence type="ECO:0000313" key="6">
    <source>
        <dbReference type="EMBL" id="CDR98586.1"/>
    </source>
</evidence>
<evidence type="ECO:0000256" key="4">
    <source>
        <dbReference type="ARBA" id="ARBA00023002"/>
    </source>
</evidence>
<dbReference type="Proteomes" id="UP000242770">
    <property type="component" value="Unassembled WGS sequence"/>
</dbReference>
<evidence type="ECO:0000256" key="2">
    <source>
        <dbReference type="ARBA" id="ARBA00022723"/>
    </source>
</evidence>
<dbReference type="PANTHER" id="PTHR42813:SF1">
    <property type="entry name" value="DEHYDROGENASE, PUTATIVE (AFU_ORTHOLOGUE AFUA_5G03930)-RELATED"/>
    <property type="match status" value="1"/>
</dbReference>
<evidence type="ECO:0000259" key="5">
    <source>
        <dbReference type="Pfam" id="PF08240"/>
    </source>
</evidence>
<dbReference type="Gene3D" id="3.40.50.720">
    <property type="entry name" value="NAD(P)-binding Rossmann-like Domain"/>
    <property type="match status" value="1"/>
</dbReference>
<dbReference type="InterPro" id="IPR013154">
    <property type="entry name" value="ADH-like_N"/>
</dbReference>
<dbReference type="InterPro" id="IPR011032">
    <property type="entry name" value="GroES-like_sf"/>
</dbReference>
<protein>
    <submittedName>
        <fullName evidence="7">Probable glutathione-dependent formaldehyde dehydrogenase</fullName>
    </submittedName>
</protein>
<gene>
    <name evidence="6" type="primary">SSCI02440.1</name>
    <name evidence="7" type="ORF">SPSC_05207</name>
</gene>
<reference evidence="6" key="1">
    <citation type="submission" date="2014-06" db="EMBL/GenBank/DDBJ databases">
        <authorList>
            <person name="Berkman J.Paul."/>
        </authorList>
    </citation>
    <scope>NUCLEOTIDE SEQUENCE [LARGE SCALE GENOMIC DNA]</scope>
</reference>
<name>A0A0F7RRJ5_9BASI</name>
<reference evidence="7" key="2">
    <citation type="submission" date="2014-06" db="EMBL/GenBank/DDBJ databases">
        <authorList>
            <person name="Ju J."/>
            <person name="Zhang J."/>
        </authorList>
    </citation>
    <scope>NUCLEOTIDE SEQUENCE</scope>
    <source>
        <strain evidence="7">SscI8</strain>
    </source>
</reference>
<dbReference type="SUPFAM" id="SSF51735">
    <property type="entry name" value="NAD(P)-binding Rossmann-fold domains"/>
    <property type="match status" value="1"/>
</dbReference>
<dbReference type="AlphaFoldDB" id="A0A0F7RRJ5"/>
<dbReference type="SUPFAM" id="SSF50129">
    <property type="entry name" value="GroES-like"/>
    <property type="match status" value="1"/>
</dbReference>
<accession>A0A0F7RRJ5</accession>
<dbReference type="Pfam" id="PF08240">
    <property type="entry name" value="ADH_N"/>
    <property type="match status" value="1"/>
</dbReference>
<dbReference type="EMBL" id="LK056684">
    <property type="protein sequence ID" value="CDU25373.1"/>
    <property type="molecule type" value="Genomic_DNA"/>
</dbReference>
<dbReference type="InterPro" id="IPR036291">
    <property type="entry name" value="NAD(P)-bd_dom_sf"/>
</dbReference>
<sequence length="435" mass="47479">MTPTATKDLPTATSTTYKPGEKTMHALTFHGTEDVRLSEVPKPTIKDATDVIIRNTGVTVCGSDLHLYHNKIPDIKPGDILGHEGVGIIDQVGAKVTNFSPGDRVVASFSIACGSCRFCKDKKFSMCDCTNKSAKMEQLYGQKLGGILGYSHLLGGYAGTQAEYFRMPFGDVNCFHVPPEVPDEKALLMADVTLTAYHAVVDIDFKEGETAAVWGAGPIGQLIAQWLTKVFGAKKVILIDGVAPRLKWAKDRLDIETINFEQTPEVVDELLKKVPDGVDVSFDAAGFRYAKSLKHKAMQVAGVETDTPETLNEAIKATRKFGRIAVIADYVGECSGFLIGALMEKGIMLKGNGQAPTQAYMEEVFKEYIVPGKFDPTLILTHRLKLEDMAKAYKAFDEKRLDEEKGIPIIKTFIETKASKPRAQGTPELGPVPGF</sequence>
<evidence type="ECO:0000256" key="3">
    <source>
        <dbReference type="ARBA" id="ARBA00022833"/>
    </source>
</evidence>
<dbReference type="OrthoDB" id="3941538at2759"/>
<dbReference type="InterPro" id="IPR002328">
    <property type="entry name" value="ADH_Zn_CS"/>
</dbReference>
<evidence type="ECO:0000313" key="7">
    <source>
        <dbReference type="EMBL" id="CDU25373.1"/>
    </source>
</evidence>